<keyword evidence="3" id="KW-1185">Reference proteome</keyword>
<feature type="region of interest" description="Disordered" evidence="1">
    <location>
        <begin position="110"/>
        <end position="159"/>
    </location>
</feature>
<evidence type="ECO:0000256" key="1">
    <source>
        <dbReference type="SAM" id="MobiDB-lite"/>
    </source>
</evidence>
<dbReference type="OMA" id="YDLMQII"/>
<dbReference type="HOGENOM" id="CLU_1664110_0_0_1"/>
<feature type="compositionally biased region" description="Basic and acidic residues" evidence="1">
    <location>
        <begin position="150"/>
        <end position="159"/>
    </location>
</feature>
<dbReference type="GeneID" id="5043769"/>
<dbReference type="EMBL" id="CT868660">
    <property type="protein sequence ID" value="CAK90587.1"/>
    <property type="molecule type" value="Genomic_DNA"/>
</dbReference>
<gene>
    <name evidence="2" type="ORF">GSPATT00003448001</name>
</gene>
<reference evidence="2 3" key="1">
    <citation type="journal article" date="2006" name="Nature">
        <title>Global trends of whole-genome duplications revealed by the ciliate Paramecium tetraurelia.</title>
        <authorList>
            <consortium name="Genoscope"/>
            <person name="Aury J.-M."/>
            <person name="Jaillon O."/>
            <person name="Duret L."/>
            <person name="Noel B."/>
            <person name="Jubin C."/>
            <person name="Porcel B.M."/>
            <person name="Segurens B."/>
            <person name="Daubin V."/>
            <person name="Anthouard V."/>
            <person name="Aiach N."/>
            <person name="Arnaiz O."/>
            <person name="Billaut A."/>
            <person name="Beisson J."/>
            <person name="Blanc I."/>
            <person name="Bouhouche K."/>
            <person name="Camara F."/>
            <person name="Duharcourt S."/>
            <person name="Guigo R."/>
            <person name="Gogendeau D."/>
            <person name="Katinka M."/>
            <person name="Keller A.-M."/>
            <person name="Kissmehl R."/>
            <person name="Klotz C."/>
            <person name="Koll F."/>
            <person name="Le Moue A."/>
            <person name="Lepere C."/>
            <person name="Malinsky S."/>
            <person name="Nowacki M."/>
            <person name="Nowak J.K."/>
            <person name="Plattner H."/>
            <person name="Poulain J."/>
            <person name="Ruiz F."/>
            <person name="Serrano V."/>
            <person name="Zagulski M."/>
            <person name="Dessen P."/>
            <person name="Betermier M."/>
            <person name="Weissenbach J."/>
            <person name="Scarpelli C."/>
            <person name="Schachter V."/>
            <person name="Sperling L."/>
            <person name="Meyer E."/>
            <person name="Cohen J."/>
            <person name="Wincker P."/>
        </authorList>
    </citation>
    <scope>NUCLEOTIDE SEQUENCE [LARGE SCALE GENOMIC DNA]</scope>
    <source>
        <strain evidence="2 3">Stock d4-2</strain>
    </source>
</reference>
<proteinExistence type="predicted"/>
<dbReference type="KEGG" id="ptm:GSPATT00003448001"/>
<organism evidence="2 3">
    <name type="scientific">Paramecium tetraurelia</name>
    <dbReference type="NCBI Taxonomy" id="5888"/>
    <lineage>
        <taxon>Eukaryota</taxon>
        <taxon>Sar</taxon>
        <taxon>Alveolata</taxon>
        <taxon>Ciliophora</taxon>
        <taxon>Intramacronucleata</taxon>
        <taxon>Oligohymenophorea</taxon>
        <taxon>Peniculida</taxon>
        <taxon>Parameciidae</taxon>
        <taxon>Paramecium</taxon>
    </lineage>
</organism>
<dbReference type="OrthoDB" id="312713at2759"/>
<feature type="compositionally biased region" description="Polar residues" evidence="1">
    <location>
        <begin position="137"/>
        <end position="149"/>
    </location>
</feature>
<accession>A0E5M0</accession>
<dbReference type="RefSeq" id="XP_001457984.1">
    <property type="nucleotide sequence ID" value="XM_001457947.1"/>
</dbReference>
<dbReference type="Proteomes" id="UP000000600">
    <property type="component" value="Unassembled WGS sequence"/>
</dbReference>
<feature type="compositionally biased region" description="Low complexity" evidence="1">
    <location>
        <begin position="119"/>
        <end position="136"/>
    </location>
</feature>
<evidence type="ECO:0000313" key="3">
    <source>
        <dbReference type="Proteomes" id="UP000000600"/>
    </source>
</evidence>
<protein>
    <submittedName>
        <fullName evidence="2">Uncharacterized protein</fullName>
    </submittedName>
</protein>
<evidence type="ECO:0000313" key="2">
    <source>
        <dbReference type="EMBL" id="CAK90587.1"/>
    </source>
</evidence>
<dbReference type="InParanoid" id="A0E5M0"/>
<name>A0E5M0_PARTE</name>
<dbReference type="AlphaFoldDB" id="A0E5M0"/>
<sequence>MNQIYDLMQIIKTSEQRGQELMIDSFVIGYLFGKGNLKNKEDLEKFIEQLNDLKHKIDIGDQFPTSRDDFILNSLGNLIMMIKKRKRNQERVKEKQILWLRQHLQTLKQIQKKEETEKQQTQTNSKKPKTQQPQKSGMQTRQSTTQSTAEQKKEQQKNE</sequence>